<organism evidence="1 2">
    <name type="scientific">Paraburkholderia megapolitana</name>
    <dbReference type="NCBI Taxonomy" id="420953"/>
    <lineage>
        <taxon>Bacteria</taxon>
        <taxon>Pseudomonadati</taxon>
        <taxon>Pseudomonadota</taxon>
        <taxon>Betaproteobacteria</taxon>
        <taxon>Burkholderiales</taxon>
        <taxon>Burkholderiaceae</taxon>
        <taxon>Paraburkholderia</taxon>
    </lineage>
</organism>
<reference evidence="1 2" key="1">
    <citation type="submission" date="2016-10" db="EMBL/GenBank/DDBJ databases">
        <authorList>
            <person name="de Groot N.N."/>
        </authorList>
    </citation>
    <scope>NUCLEOTIDE SEQUENCE [LARGE SCALE GENOMIC DNA]</scope>
    <source>
        <strain evidence="1 2">LMG 23650</strain>
    </source>
</reference>
<sequence length="131" mass="14382">SALAGFVTGQALERELVHPGYARAAIPVVREALNHAPPLPQDTRITVRRSAGRESYQANYVDELAQGLGLVSPTERAPEEFTFLFSDICGDDHLLYRLGSMRDVLTWDVPGVPVVDPVQVKSPPKSILRFS</sequence>
<evidence type="ECO:0000313" key="1">
    <source>
        <dbReference type="EMBL" id="SFK07135.1"/>
    </source>
</evidence>
<proteinExistence type="predicted"/>
<accession>A0A1I3WI19</accession>
<dbReference type="Proteomes" id="UP000199548">
    <property type="component" value="Unassembled WGS sequence"/>
</dbReference>
<feature type="non-terminal residue" evidence="1">
    <location>
        <position position="1"/>
    </location>
</feature>
<evidence type="ECO:0000313" key="2">
    <source>
        <dbReference type="Proteomes" id="UP000199548"/>
    </source>
</evidence>
<gene>
    <name evidence="1" type="ORF">SAMN05192543_1252</name>
</gene>
<name>A0A1I3WI19_9BURK</name>
<dbReference type="RefSeq" id="WP_177228353.1">
    <property type="nucleotide sequence ID" value="NZ_FOQU01000025.1"/>
</dbReference>
<protein>
    <submittedName>
        <fullName evidence="1">Uncharacterized protein</fullName>
    </submittedName>
</protein>
<dbReference type="AlphaFoldDB" id="A0A1I3WI19"/>
<dbReference type="EMBL" id="FOQU01000025">
    <property type="protein sequence ID" value="SFK07135.1"/>
    <property type="molecule type" value="Genomic_DNA"/>
</dbReference>
<keyword evidence="2" id="KW-1185">Reference proteome</keyword>